<dbReference type="KEGG" id="wch:wcw_0184"/>
<keyword evidence="1" id="KW-0378">Hydrolase</keyword>
<dbReference type="PANTHER" id="PTHR43019:SF23">
    <property type="entry name" value="PROTEASE DO-LIKE 5, CHLOROPLASTIC"/>
    <property type="match status" value="1"/>
</dbReference>
<dbReference type="HOGENOM" id="CLU_949794_0_0_0"/>
<name>D6YTU8_WADCW</name>
<dbReference type="PRINTS" id="PR00834">
    <property type="entry name" value="PROTEASES2C"/>
</dbReference>
<dbReference type="GO" id="GO:0004252">
    <property type="term" value="F:serine-type endopeptidase activity"/>
    <property type="evidence" value="ECO:0007669"/>
    <property type="project" value="InterPro"/>
</dbReference>
<dbReference type="EC" id="3.4.21.-" evidence="1"/>
<dbReference type="InterPro" id="IPR043504">
    <property type="entry name" value="Peptidase_S1_PA_chymotrypsin"/>
</dbReference>
<evidence type="ECO:0000313" key="1">
    <source>
        <dbReference type="EMBL" id="ADI37559.1"/>
    </source>
</evidence>
<dbReference type="InterPro" id="IPR001940">
    <property type="entry name" value="Peptidase_S1C"/>
</dbReference>
<reference evidence="1 2" key="1">
    <citation type="journal article" date="2010" name="PLoS ONE">
        <title>The Waddlia genome: a window into chlamydial biology.</title>
        <authorList>
            <person name="Bertelli C."/>
            <person name="Collyn F."/>
            <person name="Croxatto A."/>
            <person name="Ruckert C."/>
            <person name="Polkinghorne A."/>
            <person name="Kebbi-Beghdadi C."/>
            <person name="Goesmann A."/>
            <person name="Vaughan L."/>
            <person name="Greub G."/>
        </authorList>
    </citation>
    <scope>NUCLEOTIDE SEQUENCE [LARGE SCALE GENOMIC DNA]</scope>
    <source>
        <strain evidence="2">ATCC VR-1470 / WSU 86-1044</strain>
    </source>
</reference>
<gene>
    <name evidence="1" type="primary">htrA1</name>
    <name evidence="1" type="ordered locus">wcw_0184</name>
</gene>
<dbReference type="PANTHER" id="PTHR43019">
    <property type="entry name" value="SERINE ENDOPROTEASE DEGS"/>
    <property type="match status" value="1"/>
</dbReference>
<dbReference type="Pfam" id="PF13365">
    <property type="entry name" value="Trypsin_2"/>
    <property type="match status" value="1"/>
</dbReference>
<dbReference type="eggNOG" id="COG0265">
    <property type="taxonomic scope" value="Bacteria"/>
</dbReference>
<dbReference type="OrthoDB" id="9766361at2"/>
<organism evidence="1 2">
    <name type="scientific">Waddlia chondrophila (strain ATCC VR-1470 / WSU 86-1044)</name>
    <dbReference type="NCBI Taxonomy" id="716544"/>
    <lineage>
        <taxon>Bacteria</taxon>
        <taxon>Pseudomonadati</taxon>
        <taxon>Chlamydiota</taxon>
        <taxon>Chlamydiia</taxon>
        <taxon>Parachlamydiales</taxon>
        <taxon>Waddliaceae</taxon>
        <taxon>Waddlia</taxon>
    </lineage>
</organism>
<dbReference type="Proteomes" id="UP000001505">
    <property type="component" value="Chromosome"/>
</dbReference>
<dbReference type="Gene3D" id="2.40.10.10">
    <property type="entry name" value="Trypsin-like serine proteases"/>
    <property type="match status" value="2"/>
</dbReference>
<evidence type="ECO:0000313" key="2">
    <source>
        <dbReference type="Proteomes" id="UP000001505"/>
    </source>
</evidence>
<proteinExistence type="predicted"/>
<dbReference type="AlphaFoldDB" id="D6YTU8"/>
<keyword evidence="2" id="KW-1185">Reference proteome</keyword>
<dbReference type="RefSeq" id="WP_013181287.1">
    <property type="nucleotide sequence ID" value="NC_014225.1"/>
</dbReference>
<accession>D6YTU8</accession>
<dbReference type="EMBL" id="CP001928">
    <property type="protein sequence ID" value="ADI37559.1"/>
    <property type="molecule type" value="Genomic_DNA"/>
</dbReference>
<protein>
    <submittedName>
        <fullName evidence="1">Serine protease</fullName>
        <ecNumber evidence="1">3.4.21.-</ecNumber>
    </submittedName>
</protein>
<keyword evidence="1" id="KW-0645">Protease</keyword>
<dbReference type="STRING" id="716544.wcw_0184"/>
<sequence length="293" mass="31937">MGGTLKDISFNTYAPLAGGFSESQVFITWELFDTLNQNVIFEFSTYGYAKCDGVGGQAIFNAFKHALRELMANDEFVKLTTDKSSEKSDEFQYKHSQLINIEAEHQSFKLPEELEKVLDAVVLIKAGQTHGTGFAISKDGYLLTAAHVVSGLDKVHIVNKLGQTCEAEVLKLDKINDVALIKTQDCIFNPLELELENRTSIGAEIFAIGTPLNENLSWSTTKGVLSGYRNIDGKRCIQTDTSLNPGSSGGPLLNKEGKVVGVVSWKISGTEVEGISFGIDIEAVPYVLGLSFN</sequence>
<dbReference type="SUPFAM" id="SSF50494">
    <property type="entry name" value="Trypsin-like serine proteases"/>
    <property type="match status" value="1"/>
</dbReference>
<dbReference type="InterPro" id="IPR009003">
    <property type="entry name" value="Peptidase_S1_PA"/>
</dbReference>
<dbReference type="GO" id="GO:0006508">
    <property type="term" value="P:proteolysis"/>
    <property type="evidence" value="ECO:0007669"/>
    <property type="project" value="UniProtKB-KW"/>
</dbReference>